<accession>A0A1G4QA78</accession>
<reference evidence="1 2" key="1">
    <citation type="submission" date="2016-10" db="EMBL/GenBank/DDBJ databases">
        <authorList>
            <person name="de Groot N.N."/>
        </authorList>
    </citation>
    <scope>NUCLEOTIDE SEQUENCE [LARGE SCALE GENOMIC DNA]</scope>
    <source>
        <strain evidence="1 2">CGMCC 1.3401</strain>
    </source>
</reference>
<evidence type="ECO:0008006" key="3">
    <source>
        <dbReference type="Google" id="ProtNLM"/>
    </source>
</evidence>
<dbReference type="AlphaFoldDB" id="A0A1G4QA78"/>
<name>A0A1G4QA78_9HYPH</name>
<evidence type="ECO:0000313" key="1">
    <source>
        <dbReference type="EMBL" id="SCW41345.1"/>
    </source>
</evidence>
<gene>
    <name evidence="1" type="ORF">SAMN02927900_01528</name>
</gene>
<sequence>MVDFSDVRVELTVDEGWTDIVAGHFDAGVRLGESLEKDMIAESSFSSTLERCAPHLLPIV</sequence>
<dbReference type="Gene3D" id="3.40.190.10">
    <property type="entry name" value="Periplasmic binding protein-like II"/>
    <property type="match status" value="1"/>
</dbReference>
<dbReference type="EMBL" id="FMTM01000001">
    <property type="protein sequence ID" value="SCW41345.1"/>
    <property type="molecule type" value="Genomic_DNA"/>
</dbReference>
<dbReference type="Proteomes" id="UP000199542">
    <property type="component" value="Unassembled WGS sequence"/>
</dbReference>
<protein>
    <recommendedName>
        <fullName evidence="3">LysR substrate binding domain-containing protein</fullName>
    </recommendedName>
</protein>
<proteinExistence type="predicted"/>
<organism evidence="1 2">
    <name type="scientific">Rhizobium mongolense subsp. loessense</name>
    <dbReference type="NCBI Taxonomy" id="158890"/>
    <lineage>
        <taxon>Bacteria</taxon>
        <taxon>Pseudomonadati</taxon>
        <taxon>Pseudomonadota</taxon>
        <taxon>Alphaproteobacteria</taxon>
        <taxon>Hyphomicrobiales</taxon>
        <taxon>Rhizobiaceae</taxon>
        <taxon>Rhizobium/Agrobacterium group</taxon>
        <taxon>Rhizobium</taxon>
    </lineage>
</organism>
<evidence type="ECO:0000313" key="2">
    <source>
        <dbReference type="Proteomes" id="UP000199542"/>
    </source>
</evidence>